<evidence type="ECO:0000313" key="4">
    <source>
        <dbReference type="Proteomes" id="UP000486602"/>
    </source>
</evidence>
<comment type="caution">
    <text evidence="3">The sequence shown here is derived from an EMBL/GenBank/DDBJ whole genome shotgun (WGS) entry which is preliminary data.</text>
</comment>
<evidence type="ECO:0000256" key="1">
    <source>
        <dbReference type="ARBA" id="ARBA00022729"/>
    </source>
</evidence>
<dbReference type="NCBIfam" id="TIGR04183">
    <property type="entry name" value="Por_Secre_tail"/>
    <property type="match status" value="1"/>
</dbReference>
<evidence type="ECO:0000259" key="2">
    <source>
        <dbReference type="Pfam" id="PF18962"/>
    </source>
</evidence>
<dbReference type="RefSeq" id="WP_163285835.1">
    <property type="nucleotide sequence ID" value="NZ_JAAGVY010000026.1"/>
</dbReference>
<reference evidence="3 4" key="1">
    <citation type="submission" date="2020-02" db="EMBL/GenBank/DDBJ databases">
        <title>Out from the shadows clarifying the taxonomy of the family Cryomorphaceae and related taxa by utilizing the GTDB taxonomic framework.</title>
        <authorList>
            <person name="Bowman J.P."/>
        </authorList>
    </citation>
    <scope>NUCLEOTIDE SEQUENCE [LARGE SCALE GENOMIC DNA]</scope>
    <source>
        <strain evidence="3 4">QSSC 1-22</strain>
    </source>
</reference>
<dbReference type="EMBL" id="JAAGVY010000026">
    <property type="protein sequence ID" value="NEN24441.1"/>
    <property type="molecule type" value="Genomic_DNA"/>
</dbReference>
<gene>
    <name evidence="3" type="ORF">G3O08_13095</name>
</gene>
<evidence type="ECO:0000313" key="3">
    <source>
        <dbReference type="EMBL" id="NEN24441.1"/>
    </source>
</evidence>
<feature type="domain" description="Secretion system C-terminal sorting" evidence="2">
    <location>
        <begin position="427"/>
        <end position="504"/>
    </location>
</feature>
<dbReference type="AlphaFoldDB" id="A0A7K3WTU7"/>
<organism evidence="3 4">
    <name type="scientific">Cryomorpha ignava</name>
    <dbReference type="NCBI Taxonomy" id="101383"/>
    <lineage>
        <taxon>Bacteria</taxon>
        <taxon>Pseudomonadati</taxon>
        <taxon>Bacteroidota</taxon>
        <taxon>Flavobacteriia</taxon>
        <taxon>Flavobacteriales</taxon>
        <taxon>Cryomorphaceae</taxon>
        <taxon>Cryomorpha</taxon>
    </lineage>
</organism>
<dbReference type="Proteomes" id="UP000486602">
    <property type="component" value="Unassembled WGS sequence"/>
</dbReference>
<keyword evidence="4" id="KW-1185">Reference proteome</keyword>
<dbReference type="Pfam" id="PF18962">
    <property type="entry name" value="Por_Secre_tail"/>
    <property type="match status" value="1"/>
</dbReference>
<dbReference type="Gene3D" id="2.80.10.50">
    <property type="match status" value="1"/>
</dbReference>
<name>A0A7K3WTU7_9FLAO</name>
<keyword evidence="1" id="KW-0732">Signal</keyword>
<dbReference type="InterPro" id="IPR013431">
    <property type="entry name" value="Delta_60_rpt"/>
</dbReference>
<dbReference type="InterPro" id="IPR026444">
    <property type="entry name" value="Secre_tail"/>
</dbReference>
<protein>
    <submittedName>
        <fullName evidence="3">T9SS type A sorting domain-containing protein</fullName>
    </submittedName>
</protein>
<sequence length="507" mass="56233">MMRSIGHLVLIIILPTLFYQECHAQSIYSLDEVFNENIGDQLFKGSAVYFFREGDGKIVVTGDFQEYPNNAKGVTRLFNSGTPDPSFSFTINGFSSGAQTVKHNDHYFYANTCIMLDGSNPCDTSFWYNKFYYPPYAGSGTTRKRPLSLADTTLVYPGKNRLDMENPGIFQLLIGLKENGIVDPYFPHFEAEPMPSSLAREIEAIPGGGYYLVGKWTSVNGYESPDIIRLTEQFEIDTTFKSPFVSASISIVSADSLGRAWFSAANVYSEDYQDEDIPLLRLNTDGSIDSTFNMPTIGIYSTEWFNSINSVASVVDDGSGYVIGGSFGSVNGEDRICIAKLSESGELLPDFADIDFMRGYAYVFGGDTDTSFYTPTIRHMDVSDEGNLLVIGAFNDVGNHTCHNIMQFNPSALSAKTKKDPFEKFTVFPNPSSGVVNVFYAAKPGFVPAQLNVYDVSGRKLVQEPLPPGSRNEITLTFQHLKPGMYVIEILTEDKQSGRKKLIIHTY</sequence>
<dbReference type="Pfam" id="PF17164">
    <property type="entry name" value="DUF5122"/>
    <property type="match status" value="2"/>
</dbReference>
<accession>A0A7K3WTU7</accession>
<proteinExistence type="predicted"/>